<evidence type="ECO:0000313" key="2">
    <source>
        <dbReference type="EMBL" id="MDQ0481072.1"/>
    </source>
</evidence>
<dbReference type="InterPro" id="IPR014966">
    <property type="entry name" value="FRG-dom"/>
</dbReference>
<dbReference type="SMART" id="SM00901">
    <property type="entry name" value="FRG"/>
    <property type="match status" value="1"/>
</dbReference>
<keyword evidence="3" id="KW-1185">Reference proteome</keyword>
<dbReference type="RefSeq" id="WP_301551816.1">
    <property type="nucleotide sequence ID" value="NZ_JAQRMZ010000005.1"/>
</dbReference>
<reference evidence="2" key="1">
    <citation type="submission" date="2023-07" db="EMBL/GenBank/DDBJ databases">
        <title>Genomic Encyclopedia of Type Strains, Phase IV (KMG-IV): sequencing the most valuable type-strain genomes for metagenomic binning, comparative biology and taxonomic classification.</title>
        <authorList>
            <person name="Goeker M."/>
        </authorList>
    </citation>
    <scope>NUCLEOTIDE SEQUENCE [LARGE SCALE GENOMIC DNA]</scope>
    <source>
        <strain evidence="2">JSM 076093</strain>
    </source>
</reference>
<name>A0ABU0JVD8_9BACL</name>
<gene>
    <name evidence="2" type="ORF">QO000_000025</name>
</gene>
<proteinExistence type="predicted"/>
<evidence type="ECO:0000259" key="1">
    <source>
        <dbReference type="SMART" id="SM00901"/>
    </source>
</evidence>
<dbReference type="EMBL" id="JAUSWM010000001">
    <property type="protein sequence ID" value="MDQ0481072.1"/>
    <property type="molecule type" value="Genomic_DNA"/>
</dbReference>
<sequence length="268" mass="31372">MKNLEDGSIEVEDWMDLQNVLFDFKPHNDHGRFRSNFGYRGVDISTYDLESSLIRIGNTEMETHLLRNFQKYTRSLLKNERNEWELLSVAQHYGLPTRLLDWSFSPYVALHFATGDISKFDKDGAIWCLDITEIHKKLPKVLREKLMSEKSYVFTVEAIHDVVKDIKTFDSLEEENIVLCLEPPSIDERIINQYAMFTVMNNPNLKLDELISSSTNLYKKIIIPSSLKLEIRDKLDQANINERMIFPGLQGISSWLKRYYTDINLINK</sequence>
<organism evidence="2 3">
    <name type="scientific">Guptibacillus hwajinpoensis</name>
    <dbReference type="NCBI Taxonomy" id="208199"/>
    <lineage>
        <taxon>Bacteria</taxon>
        <taxon>Bacillati</taxon>
        <taxon>Bacillota</taxon>
        <taxon>Bacilli</taxon>
        <taxon>Bacillales</taxon>
        <taxon>Guptibacillaceae</taxon>
        <taxon>Guptibacillus</taxon>
    </lineage>
</organism>
<evidence type="ECO:0000313" key="3">
    <source>
        <dbReference type="Proteomes" id="UP001226720"/>
    </source>
</evidence>
<dbReference type="GeneID" id="301327361"/>
<protein>
    <recommendedName>
        <fullName evidence="1">FRG domain-containing protein</fullName>
    </recommendedName>
</protein>
<dbReference type="Proteomes" id="UP001226720">
    <property type="component" value="Unassembled WGS sequence"/>
</dbReference>
<dbReference type="Pfam" id="PF08867">
    <property type="entry name" value="FRG"/>
    <property type="match status" value="1"/>
</dbReference>
<comment type="caution">
    <text evidence="2">The sequence shown here is derived from an EMBL/GenBank/DDBJ whole genome shotgun (WGS) entry which is preliminary data.</text>
</comment>
<accession>A0ABU0JVD8</accession>
<feature type="domain" description="FRG" evidence="1">
    <location>
        <begin position="33"/>
        <end position="127"/>
    </location>
</feature>